<dbReference type="Proteomes" id="UP000070188">
    <property type="component" value="Unassembled WGS sequence"/>
</dbReference>
<evidence type="ECO:0000313" key="3">
    <source>
        <dbReference type="Proteomes" id="UP000070188"/>
    </source>
</evidence>
<protein>
    <recommendedName>
        <fullName evidence="4">Secreted protein</fullName>
    </recommendedName>
</protein>
<keyword evidence="3" id="KW-1185">Reference proteome</keyword>
<dbReference type="AlphaFoldDB" id="A0A132MVT0"/>
<dbReference type="EMBL" id="LAXD01000001">
    <property type="protein sequence ID" value="KWX01800.1"/>
    <property type="molecule type" value="Genomic_DNA"/>
</dbReference>
<dbReference type="PATRIC" id="fig|1469144.10.peg.3064"/>
<evidence type="ECO:0000313" key="2">
    <source>
        <dbReference type="EMBL" id="KWX01800.1"/>
    </source>
</evidence>
<evidence type="ECO:0000256" key="1">
    <source>
        <dbReference type="SAM" id="SignalP"/>
    </source>
</evidence>
<accession>A0A132MVT0</accession>
<evidence type="ECO:0008006" key="4">
    <source>
        <dbReference type="Google" id="ProtNLM"/>
    </source>
</evidence>
<name>A0A132MVT0_9ACTN</name>
<dbReference type="SUPFAM" id="SSF63825">
    <property type="entry name" value="YWTD domain"/>
    <property type="match status" value="1"/>
</dbReference>
<proteinExistence type="predicted"/>
<feature type="signal peptide" evidence="1">
    <location>
        <begin position="1"/>
        <end position="44"/>
    </location>
</feature>
<dbReference type="STRING" id="1469144.LI90_2832"/>
<sequence>MSLLSLSVSRSRPRSRHRSFRAAAAVAALLAGLVPLGASDPAYAKDVEVFTSSLKGSDGKTYSVTNHLRKSLADAVSSGSGTRREWLVVWAGDANAADTTGGDLSKPPLSVDPPKAIEEAGDLLPGADFLAVIDATKGSPTYGKVVNTVTVGPLLENEPHHMQYVWHKGDKIYAGGLFSDATYVFDVTRLPQVRLVGVNLPQDTLCGSVPDAFWVLKDGTAYGTYMGGPDVPGPCVYSNGEIRVGNGFAGSPGEVVRIGPDGRTLAEAPAASKTPEAQERCESIPELPVPTCANPHGVQVREDLNRMVTSDYVEPRNIILDPVKAPSSYIRRPTVRVWDISDRNRPTLKSVSFLPDGPRHNRLVHHEENRAAMETTVTNQPGHRGAFASTMSGGAIYYTPDITADKPQWREVFDITTANKAANPGGEATGAGSGGGWLQTSPDDRFLFHAVIGRSPGTLGEGDTGSPGMVFVLDIQKLVAAGTKAQCRIDELSEVYDGGREADCPALVSVLPLRDDTSGGPHWGALDNFRLGSDGYYHETTQPRRLATSNYFVARTGIDGNHQVCVANIDPAGRLSLDTSFRDENKGTPCVDFNRTHWPHGNTGSAKPHSMLFVIADEDVR</sequence>
<keyword evidence="1" id="KW-0732">Signal</keyword>
<organism evidence="2 3">
    <name type="scientific">Carbonactinospora thermoautotrophica</name>
    <dbReference type="NCBI Taxonomy" id="1469144"/>
    <lineage>
        <taxon>Bacteria</taxon>
        <taxon>Bacillati</taxon>
        <taxon>Actinomycetota</taxon>
        <taxon>Actinomycetes</taxon>
        <taxon>Kitasatosporales</taxon>
        <taxon>Carbonactinosporaceae</taxon>
        <taxon>Carbonactinospora</taxon>
    </lineage>
</organism>
<reference evidence="3" key="1">
    <citation type="submission" date="2015-04" db="EMBL/GenBank/DDBJ databases">
        <title>Physiological reanalysis, assessment of diazotrophy, and genome sequences of multiple isolates of Streptomyces thermoautotrophicus.</title>
        <authorList>
            <person name="MacKellar D.C."/>
            <person name="Lieber L."/>
            <person name="Norman J."/>
            <person name="Bolger A."/>
            <person name="Tobin C."/>
            <person name="Murray J.W."/>
            <person name="Chang R."/>
            <person name="Ford T."/>
            <person name="Nguyen P.Q."/>
            <person name="Woodward J."/>
            <person name="Permingeat H."/>
            <person name="Joshi N.S."/>
            <person name="Silver P.A."/>
            <person name="Usadel B."/>
            <person name="Rutherford A.W."/>
            <person name="Friesen M."/>
            <person name="Prell J."/>
        </authorList>
    </citation>
    <scope>NUCLEOTIDE SEQUENCE [LARGE SCALE GENOMIC DNA]</scope>
    <source>
        <strain evidence="3">H1</strain>
    </source>
</reference>
<comment type="caution">
    <text evidence="2">The sequence shown here is derived from an EMBL/GenBank/DDBJ whole genome shotgun (WGS) entry which is preliminary data.</text>
</comment>
<feature type="chain" id="PRO_5007452646" description="Secreted protein" evidence="1">
    <location>
        <begin position="45"/>
        <end position="621"/>
    </location>
</feature>
<gene>
    <name evidence="2" type="ORF">LI90_2832</name>
</gene>